<dbReference type="AlphaFoldDB" id="A0A4R3MVJ2"/>
<keyword evidence="5" id="KW-0175">Coiled coil</keyword>
<keyword evidence="9" id="KW-1185">Reference proteome</keyword>
<organism evidence="8 9">
    <name type="scientific">Thiobaca trueperi</name>
    <dbReference type="NCBI Taxonomy" id="127458"/>
    <lineage>
        <taxon>Bacteria</taxon>
        <taxon>Pseudomonadati</taxon>
        <taxon>Pseudomonadota</taxon>
        <taxon>Gammaproteobacteria</taxon>
        <taxon>Chromatiales</taxon>
        <taxon>Chromatiaceae</taxon>
        <taxon>Thiobaca</taxon>
    </lineage>
</organism>
<proteinExistence type="inferred from homology"/>
<dbReference type="InterPro" id="IPR046358">
    <property type="entry name" value="Flagellin_C"/>
</dbReference>
<comment type="subcellular location">
    <subcellularLocation>
        <location evidence="4">Secreted</location>
    </subcellularLocation>
    <subcellularLocation>
        <location evidence="4">Bacterial flagellum</location>
    </subcellularLocation>
</comment>
<keyword evidence="3 4" id="KW-0975">Bacterial flagellum</keyword>
<dbReference type="PRINTS" id="PR00207">
    <property type="entry name" value="FLAGELLIN"/>
</dbReference>
<comment type="function">
    <text evidence="4">Flagellin is the subunit protein which polymerizes to form the filaments of bacterial flagella.</text>
</comment>
<feature type="domain" description="Flagellin N-terminal" evidence="6">
    <location>
        <begin position="5"/>
        <end position="142"/>
    </location>
</feature>
<dbReference type="GO" id="GO:0005576">
    <property type="term" value="C:extracellular region"/>
    <property type="evidence" value="ECO:0007669"/>
    <property type="project" value="UniProtKB-SubCell"/>
</dbReference>
<dbReference type="Gene3D" id="6.10.280.190">
    <property type="match status" value="1"/>
</dbReference>
<dbReference type="PANTHER" id="PTHR42792">
    <property type="entry name" value="FLAGELLIN"/>
    <property type="match status" value="1"/>
</dbReference>
<dbReference type="Proteomes" id="UP000295717">
    <property type="component" value="Unassembled WGS sequence"/>
</dbReference>
<dbReference type="InterPro" id="IPR042187">
    <property type="entry name" value="Flagellin_C_sub2"/>
</dbReference>
<evidence type="ECO:0000256" key="5">
    <source>
        <dbReference type="SAM" id="Coils"/>
    </source>
</evidence>
<accession>A0A4R3MVJ2</accession>
<comment type="similarity">
    <text evidence="1 4">Belongs to the bacterial flagellin family.</text>
</comment>
<feature type="coiled-coil region" evidence="5">
    <location>
        <begin position="668"/>
        <end position="695"/>
    </location>
</feature>
<dbReference type="GO" id="GO:0009288">
    <property type="term" value="C:bacterial-type flagellum"/>
    <property type="evidence" value="ECO:0007669"/>
    <property type="project" value="UniProtKB-SubCell"/>
</dbReference>
<dbReference type="Pfam" id="PF00700">
    <property type="entry name" value="Flagellin_C"/>
    <property type="match status" value="1"/>
</dbReference>
<dbReference type="InterPro" id="IPR001492">
    <property type="entry name" value="Flagellin"/>
</dbReference>
<keyword evidence="8" id="KW-0282">Flagellum</keyword>
<dbReference type="EMBL" id="SMAO01000007">
    <property type="protein sequence ID" value="TCT19777.1"/>
    <property type="molecule type" value="Genomic_DNA"/>
</dbReference>
<evidence type="ECO:0000259" key="6">
    <source>
        <dbReference type="Pfam" id="PF00669"/>
    </source>
</evidence>
<dbReference type="SUPFAM" id="SSF64518">
    <property type="entry name" value="Phase 1 flagellin"/>
    <property type="match status" value="2"/>
</dbReference>
<dbReference type="PANTHER" id="PTHR42792:SF2">
    <property type="entry name" value="FLAGELLIN"/>
    <property type="match status" value="1"/>
</dbReference>
<dbReference type="Gene3D" id="3.30.70.2120">
    <property type="match status" value="2"/>
</dbReference>
<dbReference type="OrthoDB" id="9796789at2"/>
<keyword evidence="8" id="KW-0969">Cilium</keyword>
<evidence type="ECO:0000256" key="2">
    <source>
        <dbReference type="ARBA" id="ARBA00022525"/>
    </source>
</evidence>
<sequence>MAMVINSNIASLNAQRQITKSQSGLAQSMERLSSGMRINSAKDDAAGSAIASRLTSQVRGLNQAVRNANDGISLVQTAEGALSESSNILQRMRELSVQSANGTYTSGNRSTLNAETQQLVKELDRISSSTNFNGMNLLDGTSKDVKLQIGAEANQTISVNIGVMDSKSLGVAKTAGVGALGRTGGGSDFANVVDEAANTDPDVSTLLKSLGDGDLTINGIAIGGATAASDTASTYGKSASAISTAAAINAQTDKTGVTAVVGETKLGGQDMSEHDGSAQDGNIVLNGVTIKISTQAFDTTTESSRQAGNAASRAAVVDAINKESARTGVTAVDTGSENGGVSLVAADGRNIALDLSEIGGETASKSMGLGTDVIVTDATTDPPTRAYNDFSITTGTVTLVSTGGKEINITSGATGSAADAGFVEGNYSGTATQVSSDLKDSAVAMTAGNVLVNGVSVGPSYAIDDTASSHGKEYSAIAKAAAFNLVSDKTGVTAVANQNIAKNTVAQTNDGATVTARINGVLLDTVTTAADSDMSANRKAFIDAVNAKTAETGVRAVDTGINGSDGTSGSAMGGGVQLIADDGRNIAVAVENGSEVGFATADIATDTGDTAEPTVFVGEYTLKSDKEIDIGRGTNANLSFSGLSVGTYGGGEDGMSLASIDISTVEGANKAIKAIDNALEKVNDVRADLGAVNNRLDFTINNLSSISQNASASRSRIEDADFAAETASLSRSQVLTQAGSAMLAQANAAPQQVLSLLR</sequence>
<dbReference type="GO" id="GO:0005198">
    <property type="term" value="F:structural molecule activity"/>
    <property type="evidence" value="ECO:0007669"/>
    <property type="project" value="UniProtKB-UniRule"/>
</dbReference>
<dbReference type="RefSeq" id="WP_132977821.1">
    <property type="nucleotide sequence ID" value="NZ_SMAO01000007.1"/>
</dbReference>
<evidence type="ECO:0000259" key="7">
    <source>
        <dbReference type="Pfam" id="PF00700"/>
    </source>
</evidence>
<name>A0A4R3MVJ2_9GAMM</name>
<evidence type="ECO:0000256" key="3">
    <source>
        <dbReference type="ARBA" id="ARBA00023143"/>
    </source>
</evidence>
<gene>
    <name evidence="8" type="ORF">EDC35_107105</name>
</gene>
<feature type="domain" description="Flagellin C-terminal" evidence="7">
    <location>
        <begin position="672"/>
        <end position="757"/>
    </location>
</feature>
<evidence type="ECO:0000313" key="9">
    <source>
        <dbReference type="Proteomes" id="UP000295717"/>
    </source>
</evidence>
<comment type="caution">
    <text evidence="8">The sequence shown here is derived from an EMBL/GenBank/DDBJ whole genome shotgun (WGS) entry which is preliminary data.</text>
</comment>
<dbReference type="Gene3D" id="1.20.1330.10">
    <property type="entry name" value="f41 fragment of flagellin, N-terminal domain"/>
    <property type="match status" value="2"/>
</dbReference>
<keyword evidence="8" id="KW-0966">Cell projection</keyword>
<reference evidence="8 9" key="1">
    <citation type="submission" date="2019-03" db="EMBL/GenBank/DDBJ databases">
        <title>Genomic Encyclopedia of Type Strains, Phase IV (KMG-IV): sequencing the most valuable type-strain genomes for metagenomic binning, comparative biology and taxonomic classification.</title>
        <authorList>
            <person name="Goeker M."/>
        </authorList>
    </citation>
    <scope>NUCLEOTIDE SEQUENCE [LARGE SCALE GENOMIC DNA]</scope>
    <source>
        <strain evidence="8 9">DSM 13587</strain>
    </source>
</reference>
<dbReference type="InterPro" id="IPR001029">
    <property type="entry name" value="Flagellin_N"/>
</dbReference>
<protein>
    <recommendedName>
        <fullName evidence="4">Flagellin</fullName>
    </recommendedName>
</protein>
<dbReference type="Pfam" id="PF00669">
    <property type="entry name" value="Flagellin_N"/>
    <property type="match status" value="1"/>
</dbReference>
<evidence type="ECO:0000313" key="8">
    <source>
        <dbReference type="EMBL" id="TCT19777.1"/>
    </source>
</evidence>
<evidence type="ECO:0000256" key="4">
    <source>
        <dbReference type="RuleBase" id="RU362073"/>
    </source>
</evidence>
<evidence type="ECO:0000256" key="1">
    <source>
        <dbReference type="ARBA" id="ARBA00005709"/>
    </source>
</evidence>
<dbReference type="Gene3D" id="6.10.10.10">
    <property type="entry name" value="Flagellar export chaperone, C-terminal domain"/>
    <property type="match status" value="1"/>
</dbReference>
<keyword evidence="2 4" id="KW-0964">Secreted</keyword>